<protein>
    <recommendedName>
        <fullName evidence="8">Glutathione S-transferase</fullName>
    </recommendedName>
</protein>
<dbReference type="OrthoDB" id="422574at2759"/>
<feature type="domain" description="GST C-terminal" evidence="5">
    <location>
        <begin position="96"/>
        <end position="234"/>
    </location>
</feature>
<comment type="caution">
    <text evidence="6">The sequence shown here is derived from an EMBL/GenBank/DDBJ whole genome shotgun (WGS) entry which is preliminary data.</text>
</comment>
<organism evidence="6 7">
    <name type="scientific">Wickerhamomyces mucosus</name>
    <dbReference type="NCBI Taxonomy" id="1378264"/>
    <lineage>
        <taxon>Eukaryota</taxon>
        <taxon>Fungi</taxon>
        <taxon>Dikarya</taxon>
        <taxon>Ascomycota</taxon>
        <taxon>Saccharomycotina</taxon>
        <taxon>Saccharomycetes</taxon>
        <taxon>Phaffomycetales</taxon>
        <taxon>Wickerhamomycetaceae</taxon>
        <taxon>Wickerhamomyces</taxon>
    </lineage>
</organism>
<dbReference type="Gene3D" id="1.20.1050.130">
    <property type="match status" value="1"/>
</dbReference>
<keyword evidence="7" id="KW-1185">Reference proteome</keyword>
<proteinExistence type="inferred from homology"/>
<evidence type="ECO:0000256" key="1">
    <source>
        <dbReference type="ARBA" id="ARBA00007409"/>
    </source>
</evidence>
<dbReference type="AlphaFoldDB" id="A0A9P8PW05"/>
<dbReference type="InterPro" id="IPR010987">
    <property type="entry name" value="Glutathione-S-Trfase_C-like"/>
</dbReference>
<comment type="similarity">
    <text evidence="1 2">Belongs to the GST superfamily.</text>
</comment>
<dbReference type="InterPro" id="IPR040079">
    <property type="entry name" value="Glutathione_S-Trfase"/>
</dbReference>
<dbReference type="InterPro" id="IPR004045">
    <property type="entry name" value="Glutathione_S-Trfase_N"/>
</dbReference>
<dbReference type="SUPFAM" id="SSF47616">
    <property type="entry name" value="GST C-terminal domain-like"/>
    <property type="match status" value="1"/>
</dbReference>
<dbReference type="PROSITE" id="PS50405">
    <property type="entry name" value="GST_CTER"/>
    <property type="match status" value="1"/>
</dbReference>
<dbReference type="PANTHER" id="PTHR44051:SF8">
    <property type="entry name" value="GLUTATHIONE S-TRANSFERASE GSTA"/>
    <property type="match status" value="1"/>
</dbReference>
<dbReference type="PROSITE" id="PS50404">
    <property type="entry name" value="GST_NTER"/>
    <property type="match status" value="1"/>
</dbReference>
<dbReference type="SFLD" id="SFLDS00019">
    <property type="entry name" value="Glutathione_Transferase_(cytos"/>
    <property type="match status" value="1"/>
</dbReference>
<dbReference type="InterPro" id="IPR036249">
    <property type="entry name" value="Thioredoxin-like_sf"/>
</dbReference>
<dbReference type="SFLD" id="SFLDG00358">
    <property type="entry name" value="Main_(cytGST)"/>
    <property type="match status" value="1"/>
</dbReference>
<sequence length="234" mass="26139">MSEPVTKKAKTMPVNYKDNDPKFPEGHEAPFLKLFTSTTTNGRKVDILLELIGQEYISRVFKDFRGETKESWFVELNPNKQIPVIEDVDAEGKPFILAESGAILQYIANKYDTEHKASYAFNTPLYWEQTQVLFFHASNLGPKQTAFNIGKANGVAEVDQLKAKLAEAYQFFEDKLAANSAGFLVGDHISLADIIAIAHAKGAAEPLEFDSKFPHLAKWVAKLSEIPAIKKVFT</sequence>
<name>A0A9P8PW05_9ASCO</name>
<accession>A0A9P8PW05</accession>
<dbReference type="Proteomes" id="UP000769528">
    <property type="component" value="Unassembled WGS sequence"/>
</dbReference>
<evidence type="ECO:0008006" key="8">
    <source>
        <dbReference type="Google" id="ProtNLM"/>
    </source>
</evidence>
<reference evidence="6" key="1">
    <citation type="journal article" date="2021" name="Open Biol.">
        <title>Shared evolutionary footprints suggest mitochondrial oxidative damage underlies multiple complex I losses in fungi.</title>
        <authorList>
            <person name="Schikora-Tamarit M.A."/>
            <person name="Marcet-Houben M."/>
            <person name="Nosek J."/>
            <person name="Gabaldon T."/>
        </authorList>
    </citation>
    <scope>NUCLEOTIDE SEQUENCE</scope>
    <source>
        <strain evidence="6">CBS6341</strain>
    </source>
</reference>
<feature type="region of interest" description="Disordered" evidence="3">
    <location>
        <begin position="1"/>
        <end position="20"/>
    </location>
</feature>
<feature type="domain" description="GST N-terminal" evidence="4">
    <location>
        <begin position="29"/>
        <end position="115"/>
    </location>
</feature>
<gene>
    <name evidence="6" type="ORF">WICMUC_001083</name>
</gene>
<dbReference type="Pfam" id="PF00043">
    <property type="entry name" value="GST_C"/>
    <property type="match status" value="1"/>
</dbReference>
<dbReference type="EMBL" id="JAEUBF010000322">
    <property type="protein sequence ID" value="KAH3679343.1"/>
    <property type="molecule type" value="Genomic_DNA"/>
</dbReference>
<dbReference type="PANTHER" id="PTHR44051">
    <property type="entry name" value="GLUTATHIONE S-TRANSFERASE-RELATED"/>
    <property type="match status" value="1"/>
</dbReference>
<evidence type="ECO:0000313" key="6">
    <source>
        <dbReference type="EMBL" id="KAH3679343.1"/>
    </source>
</evidence>
<evidence type="ECO:0000256" key="2">
    <source>
        <dbReference type="RuleBase" id="RU003494"/>
    </source>
</evidence>
<evidence type="ECO:0000259" key="4">
    <source>
        <dbReference type="PROSITE" id="PS50404"/>
    </source>
</evidence>
<evidence type="ECO:0000259" key="5">
    <source>
        <dbReference type="PROSITE" id="PS50405"/>
    </source>
</evidence>
<dbReference type="InterPro" id="IPR004046">
    <property type="entry name" value="GST_C"/>
</dbReference>
<evidence type="ECO:0000256" key="3">
    <source>
        <dbReference type="SAM" id="MobiDB-lite"/>
    </source>
</evidence>
<reference evidence="6" key="2">
    <citation type="submission" date="2021-01" db="EMBL/GenBank/DDBJ databases">
        <authorList>
            <person name="Schikora-Tamarit M.A."/>
        </authorList>
    </citation>
    <scope>NUCLEOTIDE SEQUENCE</scope>
    <source>
        <strain evidence="6">CBS6341</strain>
    </source>
</reference>
<dbReference type="SUPFAM" id="SSF52833">
    <property type="entry name" value="Thioredoxin-like"/>
    <property type="match status" value="1"/>
</dbReference>
<dbReference type="Pfam" id="PF02798">
    <property type="entry name" value="GST_N"/>
    <property type="match status" value="1"/>
</dbReference>
<dbReference type="InterPro" id="IPR036282">
    <property type="entry name" value="Glutathione-S-Trfase_C_sf"/>
</dbReference>
<evidence type="ECO:0000313" key="7">
    <source>
        <dbReference type="Proteomes" id="UP000769528"/>
    </source>
</evidence>